<dbReference type="RefSeq" id="WP_174626735.1">
    <property type="nucleotide sequence ID" value="NZ_CADCXN010000083.1"/>
</dbReference>
<dbReference type="InterPro" id="IPR052934">
    <property type="entry name" value="Methyl-DNA_Rec/Restrict_Enz"/>
</dbReference>
<organism evidence="1 2">
    <name type="scientific">Candidatus Methylobacter favarea</name>
    <dbReference type="NCBI Taxonomy" id="2707345"/>
    <lineage>
        <taxon>Bacteria</taxon>
        <taxon>Pseudomonadati</taxon>
        <taxon>Pseudomonadota</taxon>
        <taxon>Gammaproteobacteria</taxon>
        <taxon>Methylococcales</taxon>
        <taxon>Methylococcaceae</taxon>
        <taxon>Methylobacter</taxon>
    </lineage>
</organism>
<dbReference type="PANTHER" id="PTHR37291:SF1">
    <property type="entry name" value="TYPE IV METHYL-DIRECTED RESTRICTION ENZYME ECOKMCRB SUBUNIT"/>
    <property type="match status" value="1"/>
</dbReference>
<dbReference type="PANTHER" id="PTHR37291">
    <property type="entry name" value="5-METHYLCYTOSINE-SPECIFIC RESTRICTION ENZYME B"/>
    <property type="match status" value="1"/>
</dbReference>
<accession>A0A8S0X2H6</accession>
<protein>
    <submittedName>
        <fullName evidence="1">Uncharacterized protein</fullName>
    </submittedName>
</protein>
<comment type="caution">
    <text evidence="1">The sequence shown here is derived from an EMBL/GenBank/DDBJ whole genome shotgun (WGS) entry which is preliminary data.</text>
</comment>
<dbReference type="EMBL" id="CADCXN010000083">
    <property type="protein sequence ID" value="CAA9891924.1"/>
    <property type="molecule type" value="Genomic_DNA"/>
</dbReference>
<dbReference type="AlphaFoldDB" id="A0A8S0X2H6"/>
<proteinExistence type="predicted"/>
<evidence type="ECO:0000313" key="2">
    <source>
        <dbReference type="Proteomes" id="UP000494216"/>
    </source>
</evidence>
<evidence type="ECO:0000313" key="1">
    <source>
        <dbReference type="EMBL" id="CAA9891924.1"/>
    </source>
</evidence>
<sequence>MLEGIDLPDLLNTINKRIEKLLDKDHQIGHSYFMSVEKMDDLKNTFQNKIIPLLQEYFFGDYGKIGLVLGKEFVERDETKENIFADFADGDAGEFAERTLYQLKDMAKVSNKDFIKAINCLLNKIEIVDE</sequence>
<gene>
    <name evidence="1" type="ORF">METHB2_520031</name>
</gene>
<reference evidence="1 2" key="1">
    <citation type="submission" date="2020-02" db="EMBL/GenBank/DDBJ databases">
        <authorList>
            <person name="Hogendoorn C."/>
        </authorList>
    </citation>
    <scope>NUCLEOTIDE SEQUENCE [LARGE SCALE GENOMIC DNA]</scope>
    <source>
        <strain evidence="1">METHB21</strain>
    </source>
</reference>
<keyword evidence="2" id="KW-1185">Reference proteome</keyword>
<name>A0A8S0X2H6_9GAMM</name>
<dbReference type="Proteomes" id="UP000494216">
    <property type="component" value="Unassembled WGS sequence"/>
</dbReference>